<keyword evidence="2" id="KW-1133">Transmembrane helix</keyword>
<reference evidence="5" key="3">
    <citation type="submission" date="2015-06" db="UniProtKB">
        <authorList>
            <consortium name="EnsemblMetazoa"/>
        </authorList>
    </citation>
    <scope>IDENTIFICATION</scope>
</reference>
<dbReference type="Proteomes" id="UP000015101">
    <property type="component" value="Unassembled WGS sequence"/>
</dbReference>
<protein>
    <recommendedName>
        <fullName evidence="3">LEM domain-containing protein</fullName>
    </recommendedName>
</protein>
<dbReference type="RefSeq" id="XP_009028959.1">
    <property type="nucleotide sequence ID" value="XM_009030711.1"/>
</dbReference>
<dbReference type="EMBL" id="AMQM01001784">
    <property type="status" value="NOT_ANNOTATED_CDS"/>
    <property type="molecule type" value="Genomic_DNA"/>
</dbReference>
<proteinExistence type="predicted"/>
<feature type="region of interest" description="Disordered" evidence="1">
    <location>
        <begin position="65"/>
        <end position="250"/>
    </location>
</feature>
<feature type="compositionally biased region" description="Polar residues" evidence="1">
    <location>
        <begin position="118"/>
        <end position="138"/>
    </location>
</feature>
<evidence type="ECO:0000313" key="5">
    <source>
        <dbReference type="EnsemblMetazoa" id="HelroP189549"/>
    </source>
</evidence>
<dbReference type="HOGENOM" id="CLU_687497_0_0_1"/>
<organism evidence="5 6">
    <name type="scientific">Helobdella robusta</name>
    <name type="common">Californian leech</name>
    <dbReference type="NCBI Taxonomy" id="6412"/>
    <lineage>
        <taxon>Eukaryota</taxon>
        <taxon>Metazoa</taxon>
        <taxon>Spiralia</taxon>
        <taxon>Lophotrochozoa</taxon>
        <taxon>Annelida</taxon>
        <taxon>Clitellata</taxon>
        <taxon>Hirudinea</taxon>
        <taxon>Rhynchobdellida</taxon>
        <taxon>Glossiphoniidae</taxon>
        <taxon>Helobdella</taxon>
    </lineage>
</organism>
<feature type="compositionally biased region" description="Low complexity" evidence="1">
    <location>
        <begin position="198"/>
        <end position="231"/>
    </location>
</feature>
<keyword evidence="6" id="KW-1185">Reference proteome</keyword>
<feature type="compositionally biased region" description="Polar residues" evidence="1">
    <location>
        <begin position="96"/>
        <end position="105"/>
    </location>
</feature>
<name>T1FR51_HELRO</name>
<dbReference type="PROSITE" id="PS50954">
    <property type="entry name" value="LEM"/>
    <property type="match status" value="1"/>
</dbReference>
<dbReference type="SMART" id="SM00540">
    <property type="entry name" value="LEM"/>
    <property type="match status" value="1"/>
</dbReference>
<dbReference type="EnsemblMetazoa" id="HelroT189549">
    <property type="protein sequence ID" value="HelroP189549"/>
    <property type="gene ID" value="HelroG189549"/>
</dbReference>
<dbReference type="CTD" id="20211298"/>
<dbReference type="InterPro" id="IPR011015">
    <property type="entry name" value="LEM/LEM-like_dom_sf"/>
</dbReference>
<dbReference type="InterPro" id="IPR051656">
    <property type="entry name" value="LEM_domain"/>
</dbReference>
<feature type="compositionally biased region" description="Basic and acidic residues" evidence="1">
    <location>
        <begin position="173"/>
        <end position="185"/>
    </location>
</feature>
<keyword evidence="2" id="KW-0812">Transmembrane</keyword>
<reference evidence="6" key="1">
    <citation type="submission" date="2012-12" db="EMBL/GenBank/DDBJ databases">
        <authorList>
            <person name="Hellsten U."/>
            <person name="Grimwood J."/>
            <person name="Chapman J.A."/>
            <person name="Shapiro H."/>
            <person name="Aerts A."/>
            <person name="Otillar R.P."/>
            <person name="Terry A.Y."/>
            <person name="Boore J.L."/>
            <person name="Simakov O."/>
            <person name="Marletaz F."/>
            <person name="Cho S.-J."/>
            <person name="Edsinger-Gonzales E."/>
            <person name="Havlak P."/>
            <person name="Kuo D.-H."/>
            <person name="Larsson T."/>
            <person name="Lv J."/>
            <person name="Arendt D."/>
            <person name="Savage R."/>
            <person name="Osoegawa K."/>
            <person name="de Jong P."/>
            <person name="Lindberg D.R."/>
            <person name="Seaver E.C."/>
            <person name="Weisblat D.A."/>
            <person name="Putnam N.H."/>
            <person name="Grigoriev I.V."/>
            <person name="Rokhsar D.S."/>
        </authorList>
    </citation>
    <scope>NUCLEOTIDE SEQUENCE</scope>
</reference>
<dbReference type="InterPro" id="IPR003887">
    <property type="entry name" value="LEM_dom"/>
</dbReference>
<evidence type="ECO:0000313" key="4">
    <source>
        <dbReference type="EMBL" id="ESN92646.1"/>
    </source>
</evidence>
<dbReference type="EMBL" id="KB097639">
    <property type="protein sequence ID" value="ESN92646.1"/>
    <property type="molecule type" value="Genomic_DNA"/>
</dbReference>
<dbReference type="AlphaFoldDB" id="T1FR51"/>
<dbReference type="CDD" id="cd12934">
    <property type="entry name" value="LEM"/>
    <property type="match status" value="1"/>
</dbReference>
<accession>T1FR51</accession>
<keyword evidence="2" id="KW-0472">Membrane</keyword>
<feature type="transmembrane region" description="Helical" evidence="2">
    <location>
        <begin position="340"/>
        <end position="364"/>
    </location>
</feature>
<dbReference type="Pfam" id="PF03020">
    <property type="entry name" value="LEM"/>
    <property type="match status" value="1"/>
</dbReference>
<dbReference type="PANTHER" id="PTHR12019:SF9">
    <property type="entry name" value="THYMOPOIETIN"/>
    <property type="match status" value="1"/>
</dbReference>
<evidence type="ECO:0000256" key="2">
    <source>
        <dbReference type="SAM" id="Phobius"/>
    </source>
</evidence>
<dbReference type="PANTHER" id="PTHR12019">
    <property type="entry name" value="LAMINA-ASSOCIATED POLYPEPTIDE THYMOPOIETIN"/>
    <property type="match status" value="1"/>
</dbReference>
<feature type="compositionally biased region" description="Acidic residues" evidence="1">
    <location>
        <begin position="150"/>
        <end position="161"/>
    </location>
</feature>
<dbReference type="GeneID" id="20211298"/>
<dbReference type="SUPFAM" id="SSF63451">
    <property type="entry name" value="LEM domain"/>
    <property type="match status" value="1"/>
</dbReference>
<evidence type="ECO:0000313" key="6">
    <source>
        <dbReference type="Proteomes" id="UP000015101"/>
    </source>
</evidence>
<sequence length="401" mass="44908">MASQKKPKFDSYSPFKMVYDEIWVSSLTDAELYRQLKALGFDIGPVVINTRKVYERKLLRALNNSSPEQFGNPELVGGDASSSVSNTREDRADHSYSGSGDQGRSLQPPPSLVRGVMTRSSGVSPPGQSTNRPTTLPWQQQQQQERFSQDIEEYVINDDDVGGGSRVNLERTGGYERPHDVESVAREAGSSGQSIVASRSWSSTVTSSYPAPATSKATTAASSSFARSSASDYDDHMRRACDQASTHAEGQSLFGQIDINQFRRRPLHDRPRPEPDQKLSLIRRFRQFEQQQREFELQGLSGCYSSDESPERFGGRPMIERPAGAAASPAPIAPGFGIPYWYIELFVLAMIMLWLFGALVYMYLYPKDGLHLFAEVQFEKEMFVIMALINVIVQRQFNDDR</sequence>
<feature type="domain" description="LEM" evidence="3">
    <location>
        <begin position="21"/>
        <end position="65"/>
    </location>
</feature>
<gene>
    <name evidence="5" type="primary">20211298</name>
    <name evidence="4" type="ORF">HELRODRAFT_189549</name>
</gene>
<evidence type="ECO:0000256" key="1">
    <source>
        <dbReference type="SAM" id="MobiDB-lite"/>
    </source>
</evidence>
<dbReference type="KEGG" id="hro:HELRODRAFT_189549"/>
<dbReference type="FunFam" id="1.10.720.40:FF:000001">
    <property type="entry name" value="LEM domain containing 2, isoform CRA_a"/>
    <property type="match status" value="1"/>
</dbReference>
<reference evidence="4 6" key="2">
    <citation type="journal article" date="2013" name="Nature">
        <title>Insights into bilaterian evolution from three spiralian genomes.</title>
        <authorList>
            <person name="Simakov O."/>
            <person name="Marletaz F."/>
            <person name="Cho S.J."/>
            <person name="Edsinger-Gonzales E."/>
            <person name="Havlak P."/>
            <person name="Hellsten U."/>
            <person name="Kuo D.H."/>
            <person name="Larsson T."/>
            <person name="Lv J."/>
            <person name="Arendt D."/>
            <person name="Savage R."/>
            <person name="Osoegawa K."/>
            <person name="de Jong P."/>
            <person name="Grimwood J."/>
            <person name="Chapman J.A."/>
            <person name="Shapiro H."/>
            <person name="Aerts A."/>
            <person name="Otillar R.P."/>
            <person name="Terry A.Y."/>
            <person name="Boore J.L."/>
            <person name="Grigoriev I.V."/>
            <person name="Lindberg D.R."/>
            <person name="Seaver E.C."/>
            <person name="Weisblat D.A."/>
            <person name="Putnam N.H."/>
            <person name="Rokhsar D.S."/>
        </authorList>
    </citation>
    <scope>NUCLEOTIDE SEQUENCE</scope>
</reference>
<dbReference type="OrthoDB" id="6363067at2759"/>
<dbReference type="InParanoid" id="T1FR51"/>
<evidence type="ECO:0000259" key="3">
    <source>
        <dbReference type="PROSITE" id="PS50954"/>
    </source>
</evidence>
<dbReference type="Gene3D" id="1.10.720.40">
    <property type="match status" value="1"/>
</dbReference>